<dbReference type="AlphaFoldDB" id="A0A1H8R9B6"/>
<dbReference type="Pfam" id="PF00534">
    <property type="entry name" value="Glycos_transf_1"/>
    <property type="match status" value="1"/>
</dbReference>
<gene>
    <name evidence="2" type="ORF">SAMN04487942_3272</name>
</gene>
<dbReference type="OrthoDB" id="798298at2"/>
<keyword evidence="3" id="KW-1185">Reference proteome</keyword>
<dbReference type="Proteomes" id="UP000198657">
    <property type="component" value="Unassembled WGS sequence"/>
</dbReference>
<organism evidence="2 3">
    <name type="scientific">Flavobacterium sinopsychrotolerans</name>
    <dbReference type="NCBI Taxonomy" id="604089"/>
    <lineage>
        <taxon>Bacteria</taxon>
        <taxon>Pseudomonadati</taxon>
        <taxon>Bacteroidota</taxon>
        <taxon>Flavobacteriia</taxon>
        <taxon>Flavobacteriales</taxon>
        <taxon>Flavobacteriaceae</taxon>
        <taxon>Flavobacterium</taxon>
    </lineage>
</organism>
<dbReference type="SUPFAM" id="SSF53756">
    <property type="entry name" value="UDP-Glycosyltransferase/glycogen phosphorylase"/>
    <property type="match status" value="1"/>
</dbReference>
<accession>A0A1H8R9B6</accession>
<dbReference type="EMBL" id="FODN01000009">
    <property type="protein sequence ID" value="SEO63020.1"/>
    <property type="molecule type" value="Genomic_DNA"/>
</dbReference>
<keyword evidence="2" id="KW-0808">Transferase</keyword>
<evidence type="ECO:0000313" key="2">
    <source>
        <dbReference type="EMBL" id="SEO63020.1"/>
    </source>
</evidence>
<dbReference type="Gene3D" id="3.40.50.2000">
    <property type="entry name" value="Glycogen Phosphorylase B"/>
    <property type="match status" value="2"/>
</dbReference>
<dbReference type="PANTHER" id="PTHR12526">
    <property type="entry name" value="GLYCOSYLTRANSFERASE"/>
    <property type="match status" value="1"/>
</dbReference>
<dbReference type="STRING" id="604089.SAMN04487942_3272"/>
<name>A0A1H8R9B6_9FLAO</name>
<protein>
    <submittedName>
        <fullName evidence="2">Glycosyltransferase involved in cell wall bisynthesis</fullName>
    </submittedName>
</protein>
<evidence type="ECO:0000259" key="1">
    <source>
        <dbReference type="Pfam" id="PF00534"/>
    </source>
</evidence>
<evidence type="ECO:0000313" key="3">
    <source>
        <dbReference type="Proteomes" id="UP000198657"/>
    </source>
</evidence>
<dbReference type="GO" id="GO:0016757">
    <property type="term" value="F:glycosyltransferase activity"/>
    <property type="evidence" value="ECO:0007669"/>
    <property type="project" value="InterPro"/>
</dbReference>
<proteinExistence type="predicted"/>
<sequence length="417" mass="47678">MGEKKIFVFSDCYIYGGSEKLIGFLLKNEIITDNYTLLFAYRKHKDYEIGLQNDGLLNRSSNYPLVLLSNETLFHKINDLTMPKFFKSLFKVPFYIFEKVNLYSIWNLMIFIFILSKTKPSLIHINNGGYPGAKSCNILVLANYLTFRTKIIYQVNNQAQKSKNLFAYYFDRFVDKSVSYFINASLKAKEQLVVQRKFDGEKILVIDNCVPLVKLKRSRSQICEELKIPDNSFIITQVGFLSERKGQRYLINAVRSLINQHPLLQDKLILLLIGNGENADLLQNLINESGVNKNVFLLGYRNDSDDFIAACDVFVLPSISDEDMPLVLLTALGQGKPIIATDFAGISQVIQSGKNGILIKNNLKTLVEDLVIQIYTMYCNEILRNKLSANAQLSYRKYTPENYGLKLKAIYESVYAN</sequence>
<dbReference type="RefSeq" id="WP_091173836.1">
    <property type="nucleotide sequence ID" value="NZ_CBCSFM010000008.1"/>
</dbReference>
<dbReference type="InterPro" id="IPR001296">
    <property type="entry name" value="Glyco_trans_1"/>
</dbReference>
<reference evidence="3" key="1">
    <citation type="submission" date="2016-10" db="EMBL/GenBank/DDBJ databases">
        <authorList>
            <person name="Varghese N."/>
            <person name="Submissions S."/>
        </authorList>
    </citation>
    <scope>NUCLEOTIDE SEQUENCE [LARGE SCALE GENOMIC DNA]</scope>
    <source>
        <strain evidence="3">CGMCC 1.8704</strain>
    </source>
</reference>
<feature type="domain" description="Glycosyl transferase family 1" evidence="1">
    <location>
        <begin position="222"/>
        <end position="392"/>
    </location>
</feature>